<organism evidence="6 7">
    <name type="scientific">Rubrivivax rivuli</name>
    <dbReference type="NCBI Taxonomy" id="1862385"/>
    <lineage>
        <taxon>Bacteria</taxon>
        <taxon>Pseudomonadati</taxon>
        <taxon>Pseudomonadota</taxon>
        <taxon>Betaproteobacteria</taxon>
        <taxon>Burkholderiales</taxon>
        <taxon>Sphaerotilaceae</taxon>
        <taxon>Rubrivivax</taxon>
    </lineage>
</organism>
<dbReference type="GO" id="GO:0003677">
    <property type="term" value="F:DNA binding"/>
    <property type="evidence" value="ECO:0007669"/>
    <property type="project" value="UniProtKB-KW"/>
</dbReference>
<evidence type="ECO:0000313" key="7">
    <source>
        <dbReference type="Proteomes" id="UP000285575"/>
    </source>
</evidence>
<dbReference type="Proteomes" id="UP000285575">
    <property type="component" value="Unassembled WGS sequence"/>
</dbReference>
<dbReference type="SUPFAM" id="SSF46785">
    <property type="entry name" value="Winged helix' DNA-binding domain"/>
    <property type="match status" value="1"/>
</dbReference>
<reference evidence="6 7" key="1">
    <citation type="submission" date="2019-01" db="EMBL/GenBank/DDBJ databases">
        <authorList>
            <person name="Chen W.-M."/>
        </authorList>
    </citation>
    <scope>NUCLEOTIDE SEQUENCE [LARGE SCALE GENOMIC DNA]</scope>
    <source>
        <strain evidence="6 7">KYPY4</strain>
    </source>
</reference>
<dbReference type="GO" id="GO:0003700">
    <property type="term" value="F:DNA-binding transcription factor activity"/>
    <property type="evidence" value="ECO:0007669"/>
    <property type="project" value="InterPro"/>
</dbReference>
<keyword evidence="3" id="KW-0238">DNA-binding</keyword>
<evidence type="ECO:0000256" key="1">
    <source>
        <dbReference type="ARBA" id="ARBA00009437"/>
    </source>
</evidence>
<dbReference type="Gene3D" id="1.10.10.10">
    <property type="entry name" value="Winged helix-like DNA-binding domain superfamily/Winged helix DNA-binding domain"/>
    <property type="match status" value="1"/>
</dbReference>
<evidence type="ECO:0000256" key="4">
    <source>
        <dbReference type="ARBA" id="ARBA00023163"/>
    </source>
</evidence>
<dbReference type="Pfam" id="PF00126">
    <property type="entry name" value="HTH_1"/>
    <property type="match status" value="1"/>
</dbReference>
<keyword evidence="2" id="KW-0805">Transcription regulation</keyword>
<evidence type="ECO:0000259" key="5">
    <source>
        <dbReference type="PROSITE" id="PS50931"/>
    </source>
</evidence>
<dbReference type="PANTHER" id="PTHR30419">
    <property type="entry name" value="HTH-TYPE TRANSCRIPTIONAL REGULATOR YBHD"/>
    <property type="match status" value="1"/>
</dbReference>
<dbReference type="Gene3D" id="3.40.190.290">
    <property type="match status" value="1"/>
</dbReference>
<proteinExistence type="inferred from homology"/>
<keyword evidence="7" id="KW-1185">Reference proteome</keyword>
<evidence type="ECO:0000256" key="2">
    <source>
        <dbReference type="ARBA" id="ARBA00023015"/>
    </source>
</evidence>
<dbReference type="InterPro" id="IPR036390">
    <property type="entry name" value="WH_DNA-bd_sf"/>
</dbReference>
<dbReference type="SUPFAM" id="SSF53850">
    <property type="entry name" value="Periplasmic binding protein-like II"/>
    <property type="match status" value="1"/>
</dbReference>
<evidence type="ECO:0000256" key="3">
    <source>
        <dbReference type="ARBA" id="ARBA00023125"/>
    </source>
</evidence>
<comment type="caution">
    <text evidence="6">The sequence shown here is derived from an EMBL/GenBank/DDBJ whole genome shotgun (WGS) entry which is preliminary data.</text>
</comment>
<name>A0A437RRA6_9BURK</name>
<dbReference type="InterPro" id="IPR000847">
    <property type="entry name" value="LysR_HTH_N"/>
</dbReference>
<dbReference type="FunFam" id="1.10.10.10:FF:000001">
    <property type="entry name" value="LysR family transcriptional regulator"/>
    <property type="match status" value="1"/>
</dbReference>
<dbReference type="InterPro" id="IPR036388">
    <property type="entry name" value="WH-like_DNA-bd_sf"/>
</dbReference>
<comment type="similarity">
    <text evidence="1">Belongs to the LysR transcriptional regulatory family.</text>
</comment>
<evidence type="ECO:0000313" key="6">
    <source>
        <dbReference type="EMBL" id="RVU49334.1"/>
    </source>
</evidence>
<dbReference type="AlphaFoldDB" id="A0A437RRA6"/>
<dbReference type="OrthoDB" id="8751315at2"/>
<dbReference type="EMBL" id="SACR01000001">
    <property type="protein sequence ID" value="RVU49334.1"/>
    <property type="molecule type" value="Genomic_DNA"/>
</dbReference>
<dbReference type="GO" id="GO:0005829">
    <property type="term" value="C:cytosol"/>
    <property type="evidence" value="ECO:0007669"/>
    <property type="project" value="TreeGrafter"/>
</dbReference>
<protein>
    <submittedName>
        <fullName evidence="6">LysR family transcriptional regulator</fullName>
    </submittedName>
</protein>
<dbReference type="InterPro" id="IPR005119">
    <property type="entry name" value="LysR_subst-bd"/>
</dbReference>
<gene>
    <name evidence="6" type="ORF">EOE66_01810</name>
</gene>
<dbReference type="RefSeq" id="WP_128226971.1">
    <property type="nucleotide sequence ID" value="NZ_SACR01000001.1"/>
</dbReference>
<feature type="domain" description="HTH lysR-type" evidence="5">
    <location>
        <begin position="8"/>
        <end position="65"/>
    </location>
</feature>
<accession>A0A437RRA6</accession>
<dbReference type="PROSITE" id="PS50931">
    <property type="entry name" value="HTH_LYSR"/>
    <property type="match status" value="1"/>
</dbReference>
<dbReference type="Pfam" id="PF03466">
    <property type="entry name" value="LysR_substrate"/>
    <property type="match status" value="1"/>
</dbReference>
<dbReference type="PANTHER" id="PTHR30419:SF2">
    <property type="entry name" value="LYSR FAMILY TRANSCRIPTIONAL REGULATOR"/>
    <property type="match status" value="1"/>
</dbReference>
<keyword evidence="4" id="KW-0804">Transcription</keyword>
<dbReference type="InterPro" id="IPR050950">
    <property type="entry name" value="HTH-type_LysR_regulators"/>
</dbReference>
<sequence length="300" mass="31579">MAINLNRFDLTTLRLFVAAVDTGSLTAGAERLDVSLAAASKRIAELEAHVGTPLLERSKRGVVPTDAGQTLLPHAVEMVARLEQLALAMGDVRRGTGGHLRLWANTSAFGGFLPALLARFAQAHPQVVLDLEDAISEDAVRAVARGAAELAVIGENTAAEGLQTLVCHTDELVLMLPASHALATAAPVPLHTLLAHDLVAFGRTTSLTRQLAAAAEGAHRPLRIRAQVRSFDAMARMVSAGLGLAVLPREGAAPYVRALGLALVAISGMRTERHLLLALRERSTLSPAAQAFVRLAVPEA</sequence>